<evidence type="ECO:0008006" key="3">
    <source>
        <dbReference type="Google" id="ProtNLM"/>
    </source>
</evidence>
<dbReference type="EMBL" id="CADCXU010035338">
    <property type="protein sequence ID" value="CAB0020455.1"/>
    <property type="molecule type" value="Genomic_DNA"/>
</dbReference>
<dbReference type="SUPFAM" id="SSF53098">
    <property type="entry name" value="Ribonuclease H-like"/>
    <property type="match status" value="1"/>
</dbReference>
<dbReference type="PANTHER" id="PTHR42648:SF28">
    <property type="entry name" value="TRANSPOSON-ENCODED PROTEIN WITH RIBONUCLEASE H-LIKE AND RETROVIRUS ZINC FINGER-LIKE DOMAINS"/>
    <property type="match status" value="1"/>
</dbReference>
<evidence type="ECO:0000313" key="2">
    <source>
        <dbReference type="Proteomes" id="UP000479000"/>
    </source>
</evidence>
<dbReference type="OrthoDB" id="6631394at2759"/>
<dbReference type="InterPro" id="IPR036397">
    <property type="entry name" value="RNaseH_sf"/>
</dbReference>
<reference evidence="1 2" key="1">
    <citation type="submission" date="2020-02" db="EMBL/GenBank/DDBJ databases">
        <authorList>
            <person name="Ferguson B K."/>
        </authorList>
    </citation>
    <scope>NUCLEOTIDE SEQUENCE [LARGE SCALE GENOMIC DNA]</scope>
</reference>
<dbReference type="GO" id="GO:0003676">
    <property type="term" value="F:nucleic acid binding"/>
    <property type="evidence" value="ECO:0007669"/>
    <property type="project" value="InterPro"/>
</dbReference>
<dbReference type="SMART" id="SM01167">
    <property type="entry name" value="DUF1900"/>
    <property type="match status" value="1"/>
</dbReference>
<dbReference type="InterPro" id="IPR039537">
    <property type="entry name" value="Retrotran_Ty1/copia-like"/>
</dbReference>
<protein>
    <recommendedName>
        <fullName evidence="3">Integrase catalytic domain-containing protein</fullName>
    </recommendedName>
</protein>
<dbReference type="Pfam" id="PF16300">
    <property type="entry name" value="WD40_4"/>
    <property type="match status" value="1"/>
</dbReference>
<gene>
    <name evidence="1" type="ORF">NTEN_LOCUS24034</name>
</gene>
<dbReference type="PANTHER" id="PTHR42648">
    <property type="entry name" value="TRANSPOSASE, PUTATIVE-RELATED"/>
    <property type="match status" value="1"/>
</dbReference>
<organism evidence="1 2">
    <name type="scientific">Nesidiocoris tenuis</name>
    <dbReference type="NCBI Taxonomy" id="355587"/>
    <lineage>
        <taxon>Eukaryota</taxon>
        <taxon>Metazoa</taxon>
        <taxon>Ecdysozoa</taxon>
        <taxon>Arthropoda</taxon>
        <taxon>Hexapoda</taxon>
        <taxon>Insecta</taxon>
        <taxon>Pterygota</taxon>
        <taxon>Neoptera</taxon>
        <taxon>Paraneoptera</taxon>
        <taxon>Hemiptera</taxon>
        <taxon>Heteroptera</taxon>
        <taxon>Panheteroptera</taxon>
        <taxon>Cimicomorpha</taxon>
        <taxon>Miridae</taxon>
        <taxon>Dicyphina</taxon>
        <taxon>Nesidiocoris</taxon>
    </lineage>
</organism>
<evidence type="ECO:0000313" key="1">
    <source>
        <dbReference type="EMBL" id="CAB0020455.1"/>
    </source>
</evidence>
<dbReference type="AlphaFoldDB" id="A0A6H5HPN1"/>
<proteinExistence type="predicted"/>
<dbReference type="Gene3D" id="3.30.420.10">
    <property type="entry name" value="Ribonuclease H-like superfamily/Ribonuclease H"/>
    <property type="match status" value="1"/>
</dbReference>
<dbReference type="Proteomes" id="UP000479000">
    <property type="component" value="Unassembled WGS sequence"/>
</dbReference>
<dbReference type="InterPro" id="IPR012337">
    <property type="entry name" value="RNaseH-like_sf"/>
</dbReference>
<accession>A0A6H5HPN1</accession>
<keyword evidence="2" id="KW-1185">Reference proteome</keyword>
<sequence length="431" mass="48368">MQSELFQEDLYPDTIGDNPALTAEEWKDGKDAEPLLISLRGGYIPSNTPKSDLRLNKKANILDKKNRGNTNDEHLSVSFFDQPAIFKIGDNRRKRFQTVGVGRIIIRMAKEELVRGMPQNFHENIPTCETCIEAKLTRQSYSRSEHARTSELLEIVHTDVCGPMQVESLGKSRYFVTFIDDFSRWIEVRFLTSKNELLDAFMNYKNKVENVTGRKIKVNGSIGIVLKSRIGTELQEELFLMHIYSESLPGQVSVCPLVRLWSFSNQCSVPILDFRTITILPFTLASQGVGLVLQYHLIPKTPNARDDMYHKAMDQIFSWQLWESNPQLSGGTTQMLQEPYIAQVQEPYIANGKVTGFGSACVVAVGSSLLAAIVIENTDVVVAVLGHVSDSSVVAVEVWTGGHCCCMVSVYCKYSDQIEVHLVVQIRLEGP</sequence>
<name>A0A6H5HPN1_9HEMI</name>